<protein>
    <submittedName>
        <fullName evidence="2">Uncharacterized protein</fullName>
    </submittedName>
</protein>
<keyword evidence="1" id="KW-0732">Signal</keyword>
<organism evidence="2 3">
    <name type="scientific">Symbiodinium natans</name>
    <dbReference type="NCBI Taxonomy" id="878477"/>
    <lineage>
        <taxon>Eukaryota</taxon>
        <taxon>Sar</taxon>
        <taxon>Alveolata</taxon>
        <taxon>Dinophyceae</taxon>
        <taxon>Suessiales</taxon>
        <taxon>Symbiodiniaceae</taxon>
        <taxon>Symbiodinium</taxon>
    </lineage>
</organism>
<evidence type="ECO:0000313" key="2">
    <source>
        <dbReference type="EMBL" id="CAE7612567.1"/>
    </source>
</evidence>
<keyword evidence="3" id="KW-1185">Reference proteome</keyword>
<dbReference type="Proteomes" id="UP000604046">
    <property type="component" value="Unassembled WGS sequence"/>
</dbReference>
<feature type="signal peptide" evidence="1">
    <location>
        <begin position="1"/>
        <end position="28"/>
    </location>
</feature>
<reference evidence="2" key="1">
    <citation type="submission" date="2021-02" db="EMBL/GenBank/DDBJ databases">
        <authorList>
            <person name="Dougan E. K."/>
            <person name="Rhodes N."/>
            <person name="Thang M."/>
            <person name="Chan C."/>
        </authorList>
    </citation>
    <scope>NUCLEOTIDE SEQUENCE</scope>
</reference>
<gene>
    <name evidence="2" type="ORF">SNAT2548_LOCUS34831</name>
</gene>
<evidence type="ECO:0000256" key="1">
    <source>
        <dbReference type="SAM" id="SignalP"/>
    </source>
</evidence>
<name>A0A812VDB5_9DINO</name>
<comment type="caution">
    <text evidence="2">The sequence shown here is derived from an EMBL/GenBank/DDBJ whole genome shotgun (WGS) entry which is preliminary data.</text>
</comment>
<dbReference type="EMBL" id="CAJNDS010002832">
    <property type="protein sequence ID" value="CAE7612567.1"/>
    <property type="molecule type" value="Genomic_DNA"/>
</dbReference>
<dbReference type="AlphaFoldDB" id="A0A812VDB5"/>
<accession>A0A812VDB5</accession>
<evidence type="ECO:0000313" key="3">
    <source>
        <dbReference type="Proteomes" id="UP000604046"/>
    </source>
</evidence>
<proteinExistence type="predicted"/>
<sequence>MGHSCSGQTCAMLLSFLASAPLWSPAFASLCREVWSSYGCGAASPNGGFASDGHVQLAATAEGTNVCTSAASTCCQQKSCNLSPCSPCTPITSTSLLQKSSASPSALVLGGAGPGMTMEDPKLEENGQTLLYVHIHMAKTAGSFVNGALALKYERVCGKKGYSYDAYQANLRYSRNLSGDSISKLFPNFHRQRVPSWVMSDIGYEDCDWLSQESRWQFWRKFHDWTVEFHLPCRDPIDHLLSMCNHKQRVFNCRSSDLIDQVESCRLGQDRFSDELNSSSDFPNARLKCYNMSMTSTYIEYMGTILQKKRRQAEYLYRPTNEPRDMSTECLLYNATARAIVERYMKAQPYYAFCDQCLDSEQHLLRAQMTTTTTTVGLNSGLTHASTSSARNDTILYAHVHVEETESSHVNEALSLNYERVCGHRGYSYDAYQANLRDATNLSDRDSFIKFLWWPPQHPPAEVLGANALNKRRRLVFKQGEKRHQQRKGLSHGKDAKYRDAISRLDSKYSRHQVPEWIMDEIGYEDCDWLSQESRWQFWRRFQNWTVEFHLPCRDPIDHLLSMCNRNMPPLDCRGDLVTQLDSCIKAWRGTTGTITDKLSSDEFPYARLRCYNFSMASNYIDYMSTLLQKKKRQAEHLYRPTFEPRDVSTECLLHNATARAIAEQHLKQVPYYAFCSRCLGSWRDLLR</sequence>
<feature type="chain" id="PRO_5032695361" evidence="1">
    <location>
        <begin position="29"/>
        <end position="688"/>
    </location>
</feature>